<dbReference type="PANTHER" id="PTHR15508">
    <property type="entry name" value="RIBOSOMAL PROTEIN S6 KINASE"/>
    <property type="match status" value="1"/>
</dbReference>
<evidence type="ECO:0000256" key="1">
    <source>
        <dbReference type="SAM" id="Phobius"/>
    </source>
</evidence>
<evidence type="ECO:0000313" key="3">
    <source>
        <dbReference type="Proteomes" id="UP000228934"/>
    </source>
</evidence>
<proteinExistence type="predicted"/>
<dbReference type="Gene3D" id="1.20.58.80">
    <property type="entry name" value="Phosphotransferase system, lactose/cellobiose-type IIA subunit"/>
    <property type="match status" value="1"/>
</dbReference>
<dbReference type="SUPFAM" id="SSF116846">
    <property type="entry name" value="MIT domain"/>
    <property type="match status" value="1"/>
</dbReference>
<keyword evidence="1" id="KW-0472">Membrane</keyword>
<keyword evidence="1" id="KW-1133">Transmembrane helix</keyword>
<reference evidence="3" key="1">
    <citation type="journal article" date="2017" name="Nat. Commun.">
        <title>The North American bullfrog draft genome provides insight into hormonal regulation of long noncoding RNA.</title>
        <authorList>
            <person name="Hammond S.A."/>
            <person name="Warren R.L."/>
            <person name="Vandervalk B.P."/>
            <person name="Kucuk E."/>
            <person name="Khan H."/>
            <person name="Gibb E.A."/>
            <person name="Pandoh P."/>
            <person name="Kirk H."/>
            <person name="Zhao Y."/>
            <person name="Jones M."/>
            <person name="Mungall A.J."/>
            <person name="Coope R."/>
            <person name="Pleasance S."/>
            <person name="Moore R.A."/>
            <person name="Holt R.A."/>
            <person name="Round J.M."/>
            <person name="Ohora S."/>
            <person name="Walle B.V."/>
            <person name="Veldhoen N."/>
            <person name="Helbing C.C."/>
            <person name="Birol I."/>
        </authorList>
    </citation>
    <scope>NUCLEOTIDE SEQUENCE [LARGE SCALE GENOMIC DNA]</scope>
</reference>
<evidence type="ECO:0000313" key="2">
    <source>
        <dbReference type="EMBL" id="PIO26540.1"/>
    </source>
</evidence>
<gene>
    <name evidence="2" type="ORF">AB205_0095740</name>
</gene>
<keyword evidence="3" id="KW-1185">Reference proteome</keyword>
<organism evidence="2 3">
    <name type="scientific">Aquarana catesbeiana</name>
    <name type="common">American bullfrog</name>
    <name type="synonym">Rana catesbeiana</name>
    <dbReference type="NCBI Taxonomy" id="8400"/>
    <lineage>
        <taxon>Eukaryota</taxon>
        <taxon>Metazoa</taxon>
        <taxon>Chordata</taxon>
        <taxon>Craniata</taxon>
        <taxon>Vertebrata</taxon>
        <taxon>Euteleostomi</taxon>
        <taxon>Amphibia</taxon>
        <taxon>Batrachia</taxon>
        <taxon>Anura</taxon>
        <taxon>Neobatrachia</taxon>
        <taxon>Ranoidea</taxon>
        <taxon>Ranidae</taxon>
        <taxon>Aquarana</taxon>
    </lineage>
</organism>
<protein>
    <submittedName>
        <fullName evidence="2">Uncharacterized protein</fullName>
    </submittedName>
</protein>
<name>A0A2G9RF73_AQUCT</name>
<dbReference type="OrthoDB" id="1278353at2759"/>
<dbReference type="Proteomes" id="UP000228934">
    <property type="component" value="Unassembled WGS sequence"/>
</dbReference>
<dbReference type="InterPro" id="IPR036181">
    <property type="entry name" value="MIT_dom_sf"/>
</dbReference>
<keyword evidence="1" id="KW-0812">Transmembrane</keyword>
<dbReference type="EMBL" id="KV943286">
    <property type="protein sequence ID" value="PIO26540.1"/>
    <property type="molecule type" value="Genomic_DNA"/>
</dbReference>
<dbReference type="PANTHER" id="PTHR15508:SF4">
    <property type="entry name" value="RIBOSOMAL PROTEIN S6 KINASE-LIKE 1"/>
    <property type="match status" value="1"/>
</dbReference>
<sequence>MYGSDLHIFISALICLCHLLLPVLWVFLAVDPSRERRDAVKRKISQYLKRAEEIFNCHLQRPLGSVGGAAEGYSSLRFRPIRVLSAAVENLKRCQVLQIIDKVTNIVFQCMIGHVILWGGA</sequence>
<dbReference type="AlphaFoldDB" id="A0A2G9RF73"/>
<feature type="transmembrane region" description="Helical" evidence="1">
    <location>
        <begin position="6"/>
        <end position="28"/>
    </location>
</feature>
<accession>A0A2G9RF73</accession>
<dbReference type="InterPro" id="IPR051866">
    <property type="entry name" value="Intracell_Sig-Traffick_Protein"/>
</dbReference>